<protein>
    <recommendedName>
        <fullName evidence="3">Nuclear transport factor 2 family protein</fullName>
    </recommendedName>
</protein>
<dbReference type="Pfam" id="PF12893">
    <property type="entry name" value="Lumazine_bd_2"/>
    <property type="match status" value="1"/>
</dbReference>
<dbReference type="InterPro" id="IPR039437">
    <property type="entry name" value="FrzH/put_lumazine-bd"/>
</dbReference>
<keyword evidence="2" id="KW-1185">Reference proteome</keyword>
<dbReference type="SUPFAM" id="SSF54427">
    <property type="entry name" value="NTF2-like"/>
    <property type="match status" value="1"/>
</dbReference>
<evidence type="ECO:0000313" key="1">
    <source>
        <dbReference type="EMBL" id="REC73120.1"/>
    </source>
</evidence>
<name>A0ABX9IGL5_9FLAO</name>
<comment type="caution">
    <text evidence="1">The sequence shown here is derived from an EMBL/GenBank/DDBJ whole genome shotgun (WGS) entry which is preliminary data.</text>
</comment>
<evidence type="ECO:0008006" key="3">
    <source>
        <dbReference type="Google" id="ProtNLM"/>
    </source>
</evidence>
<accession>A0ABX9IGL5</accession>
<dbReference type="InterPro" id="IPR032710">
    <property type="entry name" value="NTF2-like_dom_sf"/>
</dbReference>
<dbReference type="Proteomes" id="UP000256491">
    <property type="component" value="Unassembled WGS sequence"/>
</dbReference>
<dbReference type="Gene3D" id="3.10.450.50">
    <property type="match status" value="1"/>
</dbReference>
<sequence>MHMQQIQQAIEKFIKGGDNSDTAILEEILHKDYQNIQDGFFDQPGIFVIPKNEYIRLVREKIFGGKPRKITYHFLEHNNNIAYAKVSLESSVLRFSSLITCVQENGKWQVMTNMPSIESK</sequence>
<organism evidence="1 2">
    <name type="scientific">Chryseobacterium rhizosphaerae</name>
    <dbReference type="NCBI Taxonomy" id="395937"/>
    <lineage>
        <taxon>Bacteria</taxon>
        <taxon>Pseudomonadati</taxon>
        <taxon>Bacteroidota</taxon>
        <taxon>Flavobacteriia</taxon>
        <taxon>Flavobacteriales</taxon>
        <taxon>Weeksellaceae</taxon>
        <taxon>Chryseobacterium group</taxon>
        <taxon>Chryseobacterium</taxon>
    </lineage>
</organism>
<dbReference type="EMBL" id="QNUF01000025">
    <property type="protein sequence ID" value="REC73120.1"/>
    <property type="molecule type" value="Genomic_DNA"/>
</dbReference>
<evidence type="ECO:0000313" key="2">
    <source>
        <dbReference type="Proteomes" id="UP000256491"/>
    </source>
</evidence>
<proteinExistence type="predicted"/>
<gene>
    <name evidence="1" type="ORF">DRF57_18195</name>
</gene>
<reference evidence="1 2" key="1">
    <citation type="journal article" date="2010" name="Syst. Appl. Microbiol.">
        <title>Four new species of Chryseobacterium from the rhizosphere of coastal sand dune plants, Chryseobacterium elymi sp. nov., Chryseobacterium hagamense sp. nov., Chryseobacterium lathyri sp. nov. and Chryseobacterium rhizosphaerae sp. nov.</title>
        <authorList>
            <person name="Cho S.H."/>
            <person name="Lee K.S."/>
            <person name="Shin D.S."/>
            <person name="Han J.H."/>
            <person name="Park K.S."/>
            <person name="Lee C.H."/>
            <person name="Park K.H."/>
            <person name="Kim S.B."/>
        </authorList>
    </citation>
    <scope>NUCLEOTIDE SEQUENCE [LARGE SCALE GENOMIC DNA]</scope>
    <source>
        <strain evidence="1 2">KCTC 22548</strain>
    </source>
</reference>